<reference evidence="1" key="1">
    <citation type="submission" date="2019-08" db="EMBL/GenBank/DDBJ databases">
        <authorList>
            <person name="Kucharzyk K."/>
            <person name="Murdoch R.W."/>
            <person name="Higgins S."/>
            <person name="Loffler F."/>
        </authorList>
    </citation>
    <scope>NUCLEOTIDE SEQUENCE</scope>
</reference>
<organism evidence="1">
    <name type="scientific">bioreactor metagenome</name>
    <dbReference type="NCBI Taxonomy" id="1076179"/>
    <lineage>
        <taxon>unclassified sequences</taxon>
        <taxon>metagenomes</taxon>
        <taxon>ecological metagenomes</taxon>
    </lineage>
</organism>
<dbReference type="AlphaFoldDB" id="A0A645G4Z5"/>
<comment type="caution">
    <text evidence="1">The sequence shown here is derived from an EMBL/GenBank/DDBJ whole genome shotgun (WGS) entry which is preliminary data.</text>
</comment>
<dbReference type="EMBL" id="VSSQ01066581">
    <property type="protein sequence ID" value="MPN19093.1"/>
    <property type="molecule type" value="Genomic_DNA"/>
</dbReference>
<sequence>MIDQNGKTKTINSMLNEREENDKINPVRIELRDNSSLWLVAGWQGGNDFIGNLFCDKLRKGICNIAKEDAQYDEINLYKYKEEEYV</sequence>
<protein>
    <submittedName>
        <fullName evidence="1">Uncharacterized protein</fullName>
    </submittedName>
</protein>
<name>A0A645G4Z5_9ZZZZ</name>
<proteinExistence type="predicted"/>
<gene>
    <name evidence="1" type="ORF">SDC9_166459</name>
</gene>
<evidence type="ECO:0000313" key="1">
    <source>
        <dbReference type="EMBL" id="MPN19093.1"/>
    </source>
</evidence>
<accession>A0A645G4Z5</accession>